<dbReference type="PANTHER" id="PTHR11439">
    <property type="entry name" value="GAG-POL-RELATED RETROTRANSPOSON"/>
    <property type="match status" value="1"/>
</dbReference>
<reference evidence="2" key="2">
    <citation type="journal article" date="2024" name="Plant">
        <title>Genomic evolution and insights into agronomic trait innovations of Sesamum species.</title>
        <authorList>
            <person name="Miao H."/>
            <person name="Wang L."/>
            <person name="Qu L."/>
            <person name="Liu H."/>
            <person name="Sun Y."/>
            <person name="Le M."/>
            <person name="Wang Q."/>
            <person name="Wei S."/>
            <person name="Zheng Y."/>
            <person name="Lin W."/>
            <person name="Duan Y."/>
            <person name="Cao H."/>
            <person name="Xiong S."/>
            <person name="Wang X."/>
            <person name="Wei L."/>
            <person name="Li C."/>
            <person name="Ma Q."/>
            <person name="Ju M."/>
            <person name="Zhao R."/>
            <person name="Li G."/>
            <person name="Mu C."/>
            <person name="Tian Q."/>
            <person name="Mei H."/>
            <person name="Zhang T."/>
            <person name="Gao T."/>
            <person name="Zhang H."/>
        </authorList>
    </citation>
    <scope>NUCLEOTIDE SEQUENCE</scope>
    <source>
        <strain evidence="2">G01</strain>
    </source>
</reference>
<dbReference type="CDD" id="cd09272">
    <property type="entry name" value="RNase_HI_RT_Ty1"/>
    <property type="match status" value="1"/>
</dbReference>
<keyword evidence="1" id="KW-1133">Transmembrane helix</keyword>
<accession>A0AAW2PF48</accession>
<name>A0AAW2PF48_9LAMI</name>
<dbReference type="EMBL" id="JACGWK010000005">
    <property type="protein sequence ID" value="KAL0353607.1"/>
    <property type="molecule type" value="Genomic_DNA"/>
</dbReference>
<dbReference type="PANTHER" id="PTHR11439:SF465">
    <property type="entry name" value="REVERSE TRANSCRIPTASE TY1_COPIA-TYPE DOMAIN-CONTAINING PROTEIN"/>
    <property type="match status" value="1"/>
</dbReference>
<gene>
    <name evidence="2" type="ORF">Sangu_0942000</name>
</gene>
<reference evidence="2" key="1">
    <citation type="submission" date="2020-06" db="EMBL/GenBank/DDBJ databases">
        <authorList>
            <person name="Li T."/>
            <person name="Hu X."/>
            <person name="Zhang T."/>
            <person name="Song X."/>
            <person name="Zhang H."/>
            <person name="Dai N."/>
            <person name="Sheng W."/>
            <person name="Hou X."/>
            <person name="Wei L."/>
        </authorList>
    </citation>
    <scope>NUCLEOTIDE SEQUENCE</scope>
    <source>
        <strain evidence="2">G01</strain>
        <tissue evidence="2">Leaf</tissue>
    </source>
</reference>
<keyword evidence="1" id="KW-0472">Membrane</keyword>
<proteinExistence type="predicted"/>
<dbReference type="SUPFAM" id="SSF56672">
    <property type="entry name" value="DNA/RNA polymerases"/>
    <property type="match status" value="1"/>
</dbReference>
<protein>
    <submittedName>
        <fullName evidence="2">Retrovirus-related Pol polyprotein from transposon RE2</fullName>
    </submittedName>
</protein>
<keyword evidence="1" id="KW-0812">Transmembrane</keyword>
<evidence type="ECO:0000256" key="1">
    <source>
        <dbReference type="SAM" id="Phobius"/>
    </source>
</evidence>
<feature type="transmembrane region" description="Helical" evidence="1">
    <location>
        <begin position="6"/>
        <end position="28"/>
    </location>
</feature>
<evidence type="ECO:0000313" key="2">
    <source>
        <dbReference type="EMBL" id="KAL0353607.1"/>
    </source>
</evidence>
<dbReference type="InterPro" id="IPR043502">
    <property type="entry name" value="DNA/RNA_pol_sf"/>
</dbReference>
<comment type="caution">
    <text evidence="2">The sequence shown here is derived from an EMBL/GenBank/DDBJ whole genome shotgun (WGS) entry which is preliminary data.</text>
</comment>
<organism evidence="2">
    <name type="scientific">Sesamum angustifolium</name>
    <dbReference type="NCBI Taxonomy" id="2727405"/>
    <lineage>
        <taxon>Eukaryota</taxon>
        <taxon>Viridiplantae</taxon>
        <taxon>Streptophyta</taxon>
        <taxon>Embryophyta</taxon>
        <taxon>Tracheophyta</taxon>
        <taxon>Spermatophyta</taxon>
        <taxon>Magnoliopsida</taxon>
        <taxon>eudicotyledons</taxon>
        <taxon>Gunneridae</taxon>
        <taxon>Pentapetalae</taxon>
        <taxon>asterids</taxon>
        <taxon>lamiids</taxon>
        <taxon>Lamiales</taxon>
        <taxon>Pedaliaceae</taxon>
        <taxon>Sesamum</taxon>
    </lineage>
</organism>
<dbReference type="AlphaFoldDB" id="A0AAW2PF48"/>
<sequence>MLHGPLVLILDALSQGIAFFLGTSLVSWKTKKQATVSRSSAEAEYRSMASTVCELLWITYLLCDFGVSVSLPIPFWCDNQAALHITANPVFHERTKTPRHRLSSGARSVQAWFYCTFPHFRLCSTC</sequence>